<evidence type="ECO:0000313" key="4">
    <source>
        <dbReference type="Proteomes" id="UP000502996"/>
    </source>
</evidence>
<dbReference type="InterPro" id="IPR050270">
    <property type="entry name" value="DegV_domain_contain"/>
</dbReference>
<dbReference type="Gene3D" id="1.25.40.340">
    <property type="match status" value="1"/>
</dbReference>
<dbReference type="InterPro" id="IPR033470">
    <property type="entry name" value="FakA-like_C"/>
</dbReference>
<dbReference type="InterPro" id="IPR004007">
    <property type="entry name" value="DhaL_dom"/>
</dbReference>
<dbReference type="GO" id="GO:0006071">
    <property type="term" value="P:glycerol metabolic process"/>
    <property type="evidence" value="ECO:0007669"/>
    <property type="project" value="InterPro"/>
</dbReference>
<dbReference type="SMART" id="SM01121">
    <property type="entry name" value="Dak1_2"/>
    <property type="match status" value="1"/>
</dbReference>
<dbReference type="InterPro" id="IPR019986">
    <property type="entry name" value="YloV-like"/>
</dbReference>
<dbReference type="Pfam" id="PF21645">
    <property type="entry name" value="FakA-like_M"/>
    <property type="match status" value="1"/>
</dbReference>
<dbReference type="EMBL" id="CP049257">
    <property type="protein sequence ID" value="QIG42324.1"/>
    <property type="molecule type" value="Genomic_DNA"/>
</dbReference>
<dbReference type="Pfam" id="PF13684">
    <property type="entry name" value="FakA-like_C"/>
    <property type="match status" value="1"/>
</dbReference>
<dbReference type="Pfam" id="PF02734">
    <property type="entry name" value="Dak2"/>
    <property type="match status" value="1"/>
</dbReference>
<evidence type="ECO:0000313" key="3">
    <source>
        <dbReference type="EMBL" id="QIG42324.1"/>
    </source>
</evidence>
<dbReference type="GO" id="GO:0004371">
    <property type="term" value="F:glycerone kinase activity"/>
    <property type="evidence" value="ECO:0007669"/>
    <property type="project" value="InterPro"/>
</dbReference>
<protein>
    <submittedName>
        <fullName evidence="3">DAK2 domain-containing protein</fullName>
    </submittedName>
</protein>
<dbReference type="PANTHER" id="PTHR33434">
    <property type="entry name" value="DEGV DOMAIN-CONTAINING PROTEIN DR_1986-RELATED"/>
    <property type="match status" value="1"/>
</dbReference>
<reference evidence="3 4" key="1">
    <citation type="submission" date="2020-02" db="EMBL/GenBank/DDBJ databases">
        <title>Full genome sequence of Nocardioides sp. R-3366.</title>
        <authorList>
            <person name="Im W.-T."/>
        </authorList>
    </citation>
    <scope>NUCLEOTIDE SEQUENCE [LARGE SCALE GENOMIC DNA]</scope>
    <source>
        <strain evidence="3 4">R-3366</strain>
    </source>
</reference>
<evidence type="ECO:0000256" key="1">
    <source>
        <dbReference type="SAM" id="MobiDB-lite"/>
    </source>
</evidence>
<feature type="domain" description="DhaL" evidence="2">
    <location>
        <begin position="66"/>
        <end position="262"/>
    </location>
</feature>
<dbReference type="PROSITE" id="PS51480">
    <property type="entry name" value="DHAL"/>
    <property type="match status" value="1"/>
</dbReference>
<proteinExistence type="predicted"/>
<feature type="region of interest" description="Disordered" evidence="1">
    <location>
        <begin position="12"/>
        <end position="42"/>
    </location>
</feature>
<keyword evidence="4" id="KW-1185">Reference proteome</keyword>
<dbReference type="Proteomes" id="UP000502996">
    <property type="component" value="Chromosome"/>
</dbReference>
<dbReference type="SUPFAM" id="SSF101473">
    <property type="entry name" value="DhaL-like"/>
    <property type="match status" value="1"/>
</dbReference>
<dbReference type="SMART" id="SM01120">
    <property type="entry name" value="Dak2"/>
    <property type="match status" value="1"/>
</dbReference>
<accession>A0A6G6WAS1</accession>
<dbReference type="KEGG" id="nano:G5V58_05670"/>
<feature type="compositionally biased region" description="Basic and acidic residues" evidence="1">
    <location>
        <begin position="31"/>
        <end position="40"/>
    </location>
</feature>
<dbReference type="NCBIfam" id="TIGR03599">
    <property type="entry name" value="YloV"/>
    <property type="match status" value="1"/>
</dbReference>
<sequence length="595" mass="61189">MSQTAAIRGLLSSGSRRFEDGGPLSGQPRKNIREVRERPNRAVTRATPIVPSVGEPGTVGSGIQLATVLQFADIAVDALAGAREEIDALNVYPVPDGDTGTNLYLTMAAARDAVRAADPSSAAEVYAAFTRGALLGARGNSGVILSEMLRAIIRRIAAARPDERNGAVMVDALRRATDASYAAVGTPVEGTMLSVCAAAAEAAEALLAGDPTVRSRDVLTTSARAAREALARTPEQLQALKDAGVVDAGGRGVVVILDAAETALTGRRPPRVAHPLPRPVLPEPGADLVDGGPAYEVMYLLDAPDDAIAGLRATLAGLGDSLVVVGGEGLWNVHVHVDDVGAAIEAGIDAGRPHRVRVTHFAEQVAAREPRRRTGRAIVAVAAGPGLAQLFEEAGAVVVRGGPRNRPSTGMLLEAIEQSGAQEVVVLPNDPDSVRAAQVAASTAETDHGVRVAVLPTTAQVEGLAALAVHEPGRTFDQDVLEMTATARHARQGGVTIAARQAMTMAGPCEPGDVLGIIGGDFVAVGDDLTAVAQDVLGRLLGGGGEMVTLVSGAEDAGGALAQACASWLEERHPTVDVVVYDGGQERYPLLVAVE</sequence>
<name>A0A6G6WAS1_9ACTN</name>
<dbReference type="InterPro" id="IPR048394">
    <property type="entry name" value="FakA-like_M"/>
</dbReference>
<organism evidence="3 4">
    <name type="scientific">Nocardioides anomalus</name>
    <dbReference type="NCBI Taxonomy" id="2712223"/>
    <lineage>
        <taxon>Bacteria</taxon>
        <taxon>Bacillati</taxon>
        <taxon>Actinomycetota</taxon>
        <taxon>Actinomycetes</taxon>
        <taxon>Propionibacteriales</taxon>
        <taxon>Nocardioidaceae</taxon>
        <taxon>Nocardioides</taxon>
    </lineage>
</organism>
<dbReference type="InterPro" id="IPR036117">
    <property type="entry name" value="DhaL_dom_sf"/>
</dbReference>
<dbReference type="AlphaFoldDB" id="A0A6G6WAS1"/>
<dbReference type="PANTHER" id="PTHR33434:SF4">
    <property type="entry name" value="PHOSPHATASE PROTEIN"/>
    <property type="match status" value="1"/>
</dbReference>
<evidence type="ECO:0000259" key="2">
    <source>
        <dbReference type="PROSITE" id="PS51480"/>
    </source>
</evidence>
<gene>
    <name evidence="3" type="ORF">G5V58_05670</name>
</gene>